<proteinExistence type="inferred from homology"/>
<dbReference type="PANTHER" id="PTHR37423">
    <property type="entry name" value="SOLUBLE LYTIC MUREIN TRANSGLYCOSYLASE-RELATED"/>
    <property type="match status" value="1"/>
</dbReference>
<organism evidence="6 7">
    <name type="scientific">Phyllobacterium bourgognense</name>
    <dbReference type="NCBI Taxonomy" id="314236"/>
    <lineage>
        <taxon>Bacteria</taxon>
        <taxon>Pseudomonadati</taxon>
        <taxon>Pseudomonadota</taxon>
        <taxon>Alphaproteobacteria</taxon>
        <taxon>Hyphomicrobiales</taxon>
        <taxon>Phyllobacteriaceae</taxon>
        <taxon>Phyllobacterium</taxon>
    </lineage>
</organism>
<dbReference type="PANTHER" id="PTHR37423:SF2">
    <property type="entry name" value="MEMBRANE-BOUND LYTIC MUREIN TRANSGLYCOSYLASE C"/>
    <property type="match status" value="1"/>
</dbReference>
<name>A0A368YRD2_9HYPH</name>
<evidence type="ECO:0000256" key="1">
    <source>
        <dbReference type="ARBA" id="ARBA00007734"/>
    </source>
</evidence>
<protein>
    <submittedName>
        <fullName evidence="6">Transglycosylase-like protein with SLT domain</fullName>
    </submittedName>
</protein>
<evidence type="ECO:0000313" key="7">
    <source>
        <dbReference type="Proteomes" id="UP000253324"/>
    </source>
</evidence>
<dbReference type="SUPFAM" id="SSF53955">
    <property type="entry name" value="Lysozyme-like"/>
    <property type="match status" value="1"/>
</dbReference>
<dbReference type="EMBL" id="QPJM01000007">
    <property type="protein sequence ID" value="RCW82781.1"/>
    <property type="molecule type" value="Genomic_DNA"/>
</dbReference>
<dbReference type="OrthoDB" id="9801695at2"/>
<keyword evidence="4" id="KW-0732">Signal</keyword>
<evidence type="ECO:0000259" key="5">
    <source>
        <dbReference type="Pfam" id="PF01464"/>
    </source>
</evidence>
<sequence length="222" mass="24112">MNRSNLFSAITIAFGLVFCNAGYAASSEQPLKITVIQDDAASNKAGAPAAACNPTPPIDAVQGETVVRKIAGEERFDLDLVLAIARQESGFRMNSVSSAGAVGLMQLMPATAKRFDVDICDPEDNVRGAIRYLRLLQKKYQNPLYVLAAYNAGEGAVEQSRGVPFYPETVRYVSAILTDLYGWKPLERPAAKARGNGTINKQEKPEDGSRETWSQGFVLHVE</sequence>
<dbReference type="Gene3D" id="1.10.530.10">
    <property type="match status" value="1"/>
</dbReference>
<comment type="caution">
    <text evidence="6">The sequence shown here is derived from an EMBL/GenBank/DDBJ whole genome shotgun (WGS) entry which is preliminary data.</text>
</comment>
<dbReference type="Pfam" id="PF01464">
    <property type="entry name" value="SLT"/>
    <property type="match status" value="1"/>
</dbReference>
<feature type="chain" id="PRO_5016587111" evidence="4">
    <location>
        <begin position="25"/>
        <end position="222"/>
    </location>
</feature>
<dbReference type="CDD" id="cd00254">
    <property type="entry name" value="LT-like"/>
    <property type="match status" value="1"/>
</dbReference>
<evidence type="ECO:0000313" key="6">
    <source>
        <dbReference type="EMBL" id="RCW82781.1"/>
    </source>
</evidence>
<dbReference type="Proteomes" id="UP000253324">
    <property type="component" value="Unassembled WGS sequence"/>
</dbReference>
<comment type="similarity">
    <text evidence="1">Belongs to the transglycosylase Slt family.</text>
</comment>
<feature type="compositionally biased region" description="Basic and acidic residues" evidence="3">
    <location>
        <begin position="201"/>
        <end position="210"/>
    </location>
</feature>
<feature type="signal peptide" evidence="4">
    <location>
        <begin position="1"/>
        <end position="24"/>
    </location>
</feature>
<evidence type="ECO:0000256" key="2">
    <source>
        <dbReference type="ARBA" id="ARBA00009387"/>
    </source>
</evidence>
<dbReference type="AlphaFoldDB" id="A0A368YRD2"/>
<feature type="domain" description="Transglycosylase SLT" evidence="5">
    <location>
        <begin position="68"/>
        <end position="160"/>
    </location>
</feature>
<accession>A0A368YRD2</accession>
<feature type="region of interest" description="Disordered" evidence="3">
    <location>
        <begin position="194"/>
        <end position="222"/>
    </location>
</feature>
<evidence type="ECO:0000256" key="4">
    <source>
        <dbReference type="SAM" id="SignalP"/>
    </source>
</evidence>
<dbReference type="InterPro" id="IPR008258">
    <property type="entry name" value="Transglycosylase_SLT_dom_1"/>
</dbReference>
<dbReference type="InterPro" id="IPR023346">
    <property type="entry name" value="Lysozyme-like_dom_sf"/>
</dbReference>
<dbReference type="RefSeq" id="WP_114430640.1">
    <property type="nucleotide sequence ID" value="NZ_QPJM01000007.1"/>
</dbReference>
<comment type="similarity">
    <text evidence="2">Belongs to the virb1 family.</text>
</comment>
<reference evidence="6 7" key="1">
    <citation type="submission" date="2018-07" db="EMBL/GenBank/DDBJ databases">
        <title>Genomic Encyclopedia of Type Strains, Phase III (KMG-III): the genomes of soil and plant-associated and newly described type strains.</title>
        <authorList>
            <person name="Whitman W."/>
        </authorList>
    </citation>
    <scope>NUCLEOTIDE SEQUENCE [LARGE SCALE GENOMIC DNA]</scope>
    <source>
        <strain evidence="6 7">31-25a</strain>
    </source>
</reference>
<evidence type="ECO:0000256" key="3">
    <source>
        <dbReference type="SAM" id="MobiDB-lite"/>
    </source>
</evidence>
<gene>
    <name evidence="6" type="ORF">C7476_107194</name>
</gene>
<keyword evidence="7" id="KW-1185">Reference proteome</keyword>